<dbReference type="RefSeq" id="WP_109035269.1">
    <property type="nucleotide sequence ID" value="NZ_CP029210.1"/>
</dbReference>
<evidence type="ECO:0000256" key="6">
    <source>
        <dbReference type="ARBA" id="ARBA00023136"/>
    </source>
</evidence>
<keyword evidence="6 8" id="KW-0472">Membrane</keyword>
<keyword evidence="10" id="KW-1185">Reference proteome</keyword>
<dbReference type="KEGG" id="aon:DEH84_04855"/>
<evidence type="ECO:0000256" key="1">
    <source>
        <dbReference type="ARBA" id="ARBA00004162"/>
    </source>
</evidence>
<evidence type="ECO:0000256" key="5">
    <source>
        <dbReference type="ARBA" id="ARBA00022989"/>
    </source>
</evidence>
<evidence type="ECO:0000313" key="9">
    <source>
        <dbReference type="EMBL" id="AWI52823.1"/>
    </source>
</evidence>
<dbReference type="InterPro" id="IPR003400">
    <property type="entry name" value="ExbD"/>
</dbReference>
<dbReference type="AlphaFoldDB" id="A0A2U8FP85"/>
<dbReference type="GO" id="GO:0022857">
    <property type="term" value="F:transmembrane transporter activity"/>
    <property type="evidence" value="ECO:0007669"/>
    <property type="project" value="InterPro"/>
</dbReference>
<dbReference type="GO" id="GO:0005886">
    <property type="term" value="C:plasma membrane"/>
    <property type="evidence" value="ECO:0007669"/>
    <property type="project" value="UniProtKB-SubCell"/>
</dbReference>
<dbReference type="GO" id="GO:0015031">
    <property type="term" value="P:protein transport"/>
    <property type="evidence" value="ECO:0007669"/>
    <property type="project" value="UniProtKB-KW"/>
</dbReference>
<dbReference type="Gene3D" id="3.30.420.270">
    <property type="match status" value="1"/>
</dbReference>
<keyword evidence="4 7" id="KW-0812">Transmembrane</keyword>
<evidence type="ECO:0000256" key="4">
    <source>
        <dbReference type="ARBA" id="ARBA00022692"/>
    </source>
</evidence>
<keyword evidence="7" id="KW-0653">Protein transport</keyword>
<gene>
    <name evidence="9" type="ORF">DEH84_04855</name>
</gene>
<keyword evidence="7" id="KW-0813">Transport</keyword>
<organism evidence="9 10">
    <name type="scientific">Aquabacterium olei</name>
    <dbReference type="NCBI Taxonomy" id="1296669"/>
    <lineage>
        <taxon>Bacteria</taxon>
        <taxon>Pseudomonadati</taxon>
        <taxon>Pseudomonadota</taxon>
        <taxon>Betaproteobacteria</taxon>
        <taxon>Burkholderiales</taxon>
        <taxon>Aquabacterium</taxon>
    </lineage>
</organism>
<accession>A0A2U8FP85</accession>
<dbReference type="PANTHER" id="PTHR30558">
    <property type="entry name" value="EXBD MEMBRANE COMPONENT OF PMF-DRIVEN MACROMOLECULE IMPORT SYSTEM"/>
    <property type="match status" value="1"/>
</dbReference>
<dbReference type="EMBL" id="CP029210">
    <property type="protein sequence ID" value="AWI52823.1"/>
    <property type="molecule type" value="Genomic_DNA"/>
</dbReference>
<dbReference type="Proteomes" id="UP000244892">
    <property type="component" value="Chromosome"/>
</dbReference>
<feature type="transmembrane region" description="Helical" evidence="8">
    <location>
        <begin position="21"/>
        <end position="41"/>
    </location>
</feature>
<evidence type="ECO:0000313" key="10">
    <source>
        <dbReference type="Proteomes" id="UP000244892"/>
    </source>
</evidence>
<dbReference type="Pfam" id="PF02472">
    <property type="entry name" value="ExbD"/>
    <property type="match status" value="1"/>
</dbReference>
<proteinExistence type="inferred from homology"/>
<protein>
    <submittedName>
        <fullName evidence="9">Protein TolR</fullName>
    </submittedName>
</protein>
<keyword evidence="5 8" id="KW-1133">Transmembrane helix</keyword>
<evidence type="ECO:0000256" key="3">
    <source>
        <dbReference type="ARBA" id="ARBA00022475"/>
    </source>
</evidence>
<comment type="similarity">
    <text evidence="2 7">Belongs to the ExbD/TolR family.</text>
</comment>
<name>A0A2U8FP85_9BURK</name>
<evidence type="ECO:0000256" key="8">
    <source>
        <dbReference type="SAM" id="Phobius"/>
    </source>
</evidence>
<keyword evidence="3" id="KW-1003">Cell membrane</keyword>
<comment type="subcellular location">
    <subcellularLocation>
        <location evidence="1">Cell membrane</location>
        <topology evidence="1">Single-pass membrane protein</topology>
    </subcellularLocation>
    <subcellularLocation>
        <location evidence="7">Cell membrane</location>
        <topology evidence="7">Single-pass type II membrane protein</topology>
    </subcellularLocation>
</comment>
<evidence type="ECO:0000256" key="2">
    <source>
        <dbReference type="ARBA" id="ARBA00005811"/>
    </source>
</evidence>
<sequence>MAELNARGGRRRRTRNEMNMVPFIDVMLVLLIIFMVSAPLMPTGVVDLPSVGSAKQAPDRVVEVVLEEEDRVKLRVDNKDLDTMPVSELSERVKALQADNANGPDGVPVIISARKDVRYEAVIKVMDRLKKAGVARVGLSVRTTGG</sequence>
<dbReference type="OrthoDB" id="9798629at2"/>
<evidence type="ECO:0000256" key="7">
    <source>
        <dbReference type="RuleBase" id="RU003879"/>
    </source>
</evidence>
<reference evidence="9 10" key="1">
    <citation type="submission" date="2018-05" db="EMBL/GenBank/DDBJ databases">
        <title>complete genome sequence of Aquabacterium olei NBRC 110486.</title>
        <authorList>
            <person name="Tang B."/>
            <person name="Chang J."/>
            <person name="Zhang L."/>
            <person name="Yang H."/>
        </authorList>
    </citation>
    <scope>NUCLEOTIDE SEQUENCE [LARGE SCALE GENOMIC DNA]</scope>
    <source>
        <strain evidence="9 10">NBRC 110486</strain>
    </source>
</reference>